<protein>
    <submittedName>
        <fullName evidence="3">Uncharacterized protein</fullName>
    </submittedName>
</protein>
<feature type="compositionally biased region" description="Polar residues" evidence="1">
    <location>
        <begin position="155"/>
        <end position="178"/>
    </location>
</feature>
<dbReference type="EMBL" id="DVIR01000008">
    <property type="protein sequence ID" value="HIS23974.1"/>
    <property type="molecule type" value="Genomic_DNA"/>
</dbReference>
<feature type="transmembrane region" description="Helical" evidence="2">
    <location>
        <begin position="12"/>
        <end position="38"/>
    </location>
</feature>
<gene>
    <name evidence="3" type="ORF">IAD01_01005</name>
</gene>
<name>A0A9D1EMK3_9FIRM</name>
<feature type="compositionally biased region" description="Low complexity" evidence="1">
    <location>
        <begin position="119"/>
        <end position="154"/>
    </location>
</feature>
<dbReference type="Proteomes" id="UP000823982">
    <property type="component" value="Unassembled WGS sequence"/>
</dbReference>
<organism evidence="3 4">
    <name type="scientific">Candidatus Faeciplasma gallinarum</name>
    <dbReference type="NCBI Taxonomy" id="2840799"/>
    <lineage>
        <taxon>Bacteria</taxon>
        <taxon>Bacillati</taxon>
        <taxon>Bacillota</taxon>
        <taxon>Clostridia</taxon>
        <taxon>Eubacteriales</taxon>
        <taxon>Oscillospiraceae</taxon>
        <taxon>Oscillospiraceae incertae sedis</taxon>
        <taxon>Candidatus Faeciplasma</taxon>
    </lineage>
</organism>
<keyword evidence="2" id="KW-0812">Transmembrane</keyword>
<sequence>MFKNIGRKIKGLAKGVFIAEVILIALAALTMLISYSMVLSRTQIASAIIGTLIIAAVWIFIAWLSVLVLYGFGELIDSNTKSEKHLEFLAKVEFDKLSPADKAKYGSISDGYGDQGYPNGYQGYQPNQGYQTNQGYQQSQAYQQGGYQANPYGANNQQTTYQDPTEQSNQSDGQNTRQ</sequence>
<feature type="region of interest" description="Disordered" evidence="1">
    <location>
        <begin position="119"/>
        <end position="178"/>
    </location>
</feature>
<evidence type="ECO:0000256" key="2">
    <source>
        <dbReference type="SAM" id="Phobius"/>
    </source>
</evidence>
<evidence type="ECO:0000313" key="4">
    <source>
        <dbReference type="Proteomes" id="UP000823982"/>
    </source>
</evidence>
<accession>A0A9D1EMK3</accession>
<keyword evidence="2" id="KW-0472">Membrane</keyword>
<reference evidence="3" key="1">
    <citation type="submission" date="2020-10" db="EMBL/GenBank/DDBJ databases">
        <authorList>
            <person name="Gilroy R."/>
        </authorList>
    </citation>
    <scope>NUCLEOTIDE SEQUENCE</scope>
    <source>
        <strain evidence="3">CHK157-1446</strain>
    </source>
</reference>
<comment type="caution">
    <text evidence="3">The sequence shown here is derived from an EMBL/GenBank/DDBJ whole genome shotgun (WGS) entry which is preliminary data.</text>
</comment>
<evidence type="ECO:0000313" key="3">
    <source>
        <dbReference type="EMBL" id="HIS23974.1"/>
    </source>
</evidence>
<reference evidence="3" key="2">
    <citation type="journal article" date="2021" name="PeerJ">
        <title>Extensive microbial diversity within the chicken gut microbiome revealed by metagenomics and culture.</title>
        <authorList>
            <person name="Gilroy R."/>
            <person name="Ravi A."/>
            <person name="Getino M."/>
            <person name="Pursley I."/>
            <person name="Horton D.L."/>
            <person name="Alikhan N.F."/>
            <person name="Baker D."/>
            <person name="Gharbi K."/>
            <person name="Hall N."/>
            <person name="Watson M."/>
            <person name="Adriaenssens E.M."/>
            <person name="Foster-Nyarko E."/>
            <person name="Jarju S."/>
            <person name="Secka A."/>
            <person name="Antonio M."/>
            <person name="Oren A."/>
            <person name="Chaudhuri R.R."/>
            <person name="La Ragione R."/>
            <person name="Hildebrand F."/>
            <person name="Pallen M.J."/>
        </authorList>
    </citation>
    <scope>NUCLEOTIDE SEQUENCE</scope>
    <source>
        <strain evidence="3">CHK157-1446</strain>
    </source>
</reference>
<feature type="transmembrane region" description="Helical" evidence="2">
    <location>
        <begin position="44"/>
        <end position="72"/>
    </location>
</feature>
<dbReference type="AlphaFoldDB" id="A0A9D1EMK3"/>
<keyword evidence="2" id="KW-1133">Transmembrane helix</keyword>
<evidence type="ECO:0000256" key="1">
    <source>
        <dbReference type="SAM" id="MobiDB-lite"/>
    </source>
</evidence>
<proteinExistence type="predicted"/>